<accession>A0A0C9VMD1</accession>
<dbReference type="AlphaFoldDB" id="A0A0C9VMD1"/>
<dbReference type="HOGENOM" id="CLU_2801152_0_0_1"/>
<organism evidence="1 2">
    <name type="scientific">Sphaerobolus stellatus (strain SS14)</name>
    <dbReference type="NCBI Taxonomy" id="990650"/>
    <lineage>
        <taxon>Eukaryota</taxon>
        <taxon>Fungi</taxon>
        <taxon>Dikarya</taxon>
        <taxon>Basidiomycota</taxon>
        <taxon>Agaricomycotina</taxon>
        <taxon>Agaricomycetes</taxon>
        <taxon>Phallomycetidae</taxon>
        <taxon>Geastrales</taxon>
        <taxon>Sphaerobolaceae</taxon>
        <taxon>Sphaerobolus</taxon>
    </lineage>
</organism>
<gene>
    <name evidence="1" type="ORF">M422DRAFT_33068</name>
</gene>
<feature type="non-terminal residue" evidence="1">
    <location>
        <position position="68"/>
    </location>
</feature>
<protein>
    <submittedName>
        <fullName evidence="1">Uncharacterized protein</fullName>
    </submittedName>
</protein>
<keyword evidence="2" id="KW-1185">Reference proteome</keyword>
<reference evidence="1 2" key="1">
    <citation type="submission" date="2014-06" db="EMBL/GenBank/DDBJ databases">
        <title>Evolutionary Origins and Diversification of the Mycorrhizal Mutualists.</title>
        <authorList>
            <consortium name="DOE Joint Genome Institute"/>
            <consortium name="Mycorrhizal Genomics Consortium"/>
            <person name="Kohler A."/>
            <person name="Kuo A."/>
            <person name="Nagy L.G."/>
            <person name="Floudas D."/>
            <person name="Copeland A."/>
            <person name="Barry K.W."/>
            <person name="Cichocki N."/>
            <person name="Veneault-Fourrey C."/>
            <person name="LaButti K."/>
            <person name="Lindquist E.A."/>
            <person name="Lipzen A."/>
            <person name="Lundell T."/>
            <person name="Morin E."/>
            <person name="Murat C."/>
            <person name="Riley R."/>
            <person name="Ohm R."/>
            <person name="Sun H."/>
            <person name="Tunlid A."/>
            <person name="Henrissat B."/>
            <person name="Grigoriev I.V."/>
            <person name="Hibbett D.S."/>
            <person name="Martin F."/>
        </authorList>
    </citation>
    <scope>NUCLEOTIDE SEQUENCE [LARGE SCALE GENOMIC DNA]</scope>
    <source>
        <strain evidence="1 2">SS14</strain>
    </source>
</reference>
<sequence>MCSSSSCIRGMRWRVLHVRIVMLGIGMKACEEDRAAGLARPGEDGIWDGMVGWLLGRWYLETKVRVSL</sequence>
<evidence type="ECO:0000313" key="2">
    <source>
        <dbReference type="Proteomes" id="UP000054279"/>
    </source>
</evidence>
<proteinExistence type="predicted"/>
<name>A0A0C9VMD1_SPHS4</name>
<evidence type="ECO:0000313" key="1">
    <source>
        <dbReference type="EMBL" id="KIJ38836.1"/>
    </source>
</evidence>
<dbReference type="Proteomes" id="UP000054279">
    <property type="component" value="Unassembled WGS sequence"/>
</dbReference>
<dbReference type="EMBL" id="KN837157">
    <property type="protein sequence ID" value="KIJ38836.1"/>
    <property type="molecule type" value="Genomic_DNA"/>
</dbReference>